<evidence type="ECO:0000313" key="7">
    <source>
        <dbReference type="Proteomes" id="UP000040453"/>
    </source>
</evidence>
<protein>
    <submittedName>
        <fullName evidence="6">Glycine betaine/carnitine transport binding protein GbuC</fullName>
    </submittedName>
</protein>
<keyword evidence="7" id="KW-1185">Reference proteome</keyword>
<evidence type="ECO:0000259" key="5">
    <source>
        <dbReference type="Pfam" id="PF04069"/>
    </source>
</evidence>
<dbReference type="CDD" id="cd13639">
    <property type="entry name" value="PBP2_OpuAC_like"/>
    <property type="match status" value="1"/>
</dbReference>
<organism evidence="6 7">
    <name type="scientific">Oceanobacillus oncorhynchi</name>
    <dbReference type="NCBI Taxonomy" id="545501"/>
    <lineage>
        <taxon>Bacteria</taxon>
        <taxon>Bacillati</taxon>
        <taxon>Bacillota</taxon>
        <taxon>Bacilli</taxon>
        <taxon>Bacillales</taxon>
        <taxon>Bacillaceae</taxon>
        <taxon>Oceanobacillus</taxon>
    </lineage>
</organism>
<dbReference type="STRING" id="545501.BN997_02439"/>
<dbReference type="RefSeq" id="WP_244882372.1">
    <property type="nucleotide sequence ID" value="NZ_CAXOIH010000005.1"/>
</dbReference>
<sequence length="318" mass="36460">MSFYQRTHPKKTKRRDTIFNFQKQPINILIITAISILLLSACGGNTSNESAAEDDNPNSLDMGQISWEENIAITNMWKFILEEEGYEVNLHLLDIGTQMAALENDELDISPEIWLPVQDAEYVAQYEDAINFSEETWYDNAKVGLVVPAYMDYLDSIEDLNANKESLNGEITGFDAGAGTMLVVEEAMEAYELDYELTASSEPAMLTALQQAITNEEDIVVPLWNPHRVFSEMDLKYLDDPQNIFGEAEKIHHVTRQNFHEDYPEVDQWLKNWKMDDEQIGELMSYVSEAENEGKEALEGAEKWVNDNRNLVNQWLEK</sequence>
<reference evidence="6 7" key="1">
    <citation type="submission" date="2014-11" db="EMBL/GenBank/DDBJ databases">
        <authorList>
            <person name="Urmite Genomes Urmite Genomes"/>
        </authorList>
    </citation>
    <scope>NUCLEOTIDE SEQUENCE [LARGE SCALE GENOMIC DNA]</scope>
    <source>
        <strain evidence="6 7">Oc5</strain>
    </source>
</reference>
<dbReference type="SUPFAM" id="SSF53850">
    <property type="entry name" value="Periplasmic binding protein-like II"/>
    <property type="match status" value="1"/>
</dbReference>
<gene>
    <name evidence="6" type="primary">gbuC_4</name>
    <name evidence="6" type="ORF">BN997_02439</name>
</gene>
<evidence type="ECO:0000256" key="1">
    <source>
        <dbReference type="ARBA" id="ARBA00004236"/>
    </source>
</evidence>
<dbReference type="Proteomes" id="UP000040453">
    <property type="component" value="Unassembled WGS sequence"/>
</dbReference>
<dbReference type="AlphaFoldDB" id="A0A0A1MSK2"/>
<evidence type="ECO:0000256" key="4">
    <source>
        <dbReference type="ARBA" id="ARBA00023136"/>
    </source>
</evidence>
<dbReference type="GO" id="GO:0015871">
    <property type="term" value="P:choline transport"/>
    <property type="evidence" value="ECO:0007669"/>
    <property type="project" value="TreeGrafter"/>
</dbReference>
<evidence type="ECO:0000256" key="3">
    <source>
        <dbReference type="ARBA" id="ARBA00022475"/>
    </source>
</evidence>
<dbReference type="GO" id="GO:0005275">
    <property type="term" value="F:amine transmembrane transporter activity"/>
    <property type="evidence" value="ECO:0007669"/>
    <property type="project" value="TreeGrafter"/>
</dbReference>
<dbReference type="GO" id="GO:0015226">
    <property type="term" value="F:carnitine transmembrane transporter activity"/>
    <property type="evidence" value="ECO:0007669"/>
    <property type="project" value="TreeGrafter"/>
</dbReference>
<feature type="domain" description="ABC-type glycine betaine transport system substrate-binding" evidence="5">
    <location>
        <begin position="60"/>
        <end position="306"/>
    </location>
</feature>
<comment type="subcellular location">
    <subcellularLocation>
        <location evidence="1">Cell membrane</location>
    </subcellularLocation>
</comment>
<proteinExistence type="predicted"/>
<dbReference type="Pfam" id="PF04069">
    <property type="entry name" value="OpuAC"/>
    <property type="match status" value="1"/>
</dbReference>
<evidence type="ECO:0000313" key="6">
    <source>
        <dbReference type="EMBL" id="CEI82562.1"/>
    </source>
</evidence>
<keyword evidence="4" id="KW-0472">Membrane</keyword>
<dbReference type="PANTHER" id="PTHR47737:SF1">
    <property type="entry name" value="GLYCINE BETAINE_PROLINE BETAINE TRANSPORT SYSTEM PERMEASE PROTEIN PROW"/>
    <property type="match status" value="1"/>
</dbReference>
<dbReference type="PANTHER" id="PTHR47737">
    <property type="entry name" value="GLYCINE BETAINE/PROLINE BETAINE TRANSPORT SYSTEM PERMEASE PROTEIN PROW"/>
    <property type="match status" value="1"/>
</dbReference>
<dbReference type="GO" id="GO:0031460">
    <property type="term" value="P:glycine betaine transport"/>
    <property type="evidence" value="ECO:0007669"/>
    <property type="project" value="TreeGrafter"/>
</dbReference>
<dbReference type="InterPro" id="IPR007210">
    <property type="entry name" value="ABC_Gly_betaine_transp_sub-bd"/>
</dbReference>
<dbReference type="Gene3D" id="3.40.190.10">
    <property type="entry name" value="Periplasmic binding protein-like II"/>
    <property type="match status" value="1"/>
</dbReference>
<evidence type="ECO:0000256" key="2">
    <source>
        <dbReference type="ARBA" id="ARBA00022448"/>
    </source>
</evidence>
<name>A0A0A1MSK2_9BACI</name>
<accession>A0A0A1MSK2</accession>
<keyword evidence="2" id="KW-0813">Transport</keyword>
<dbReference type="Gene3D" id="3.40.190.100">
    <property type="entry name" value="Glycine betaine-binding periplasmic protein, domain 2"/>
    <property type="match status" value="1"/>
</dbReference>
<dbReference type="EMBL" id="CDGG01000001">
    <property type="protein sequence ID" value="CEI82562.1"/>
    <property type="molecule type" value="Genomic_DNA"/>
</dbReference>
<keyword evidence="3" id="KW-1003">Cell membrane</keyword>
<dbReference type="GO" id="GO:0043190">
    <property type="term" value="C:ATP-binding cassette (ABC) transporter complex"/>
    <property type="evidence" value="ECO:0007669"/>
    <property type="project" value="InterPro"/>
</dbReference>